<proteinExistence type="predicted"/>
<protein>
    <submittedName>
        <fullName evidence="5">DoxX family protein</fullName>
    </submittedName>
</protein>
<sequence length="132" mass="13708">MKLLQTAGRAMTGLPYMVFGYQSATEPGGRVAAAAPLLDRIRQAVPIPVDNETVVRANGAAQAVGGAMVATGLGRRAGAAMIAASLVPTTVAGHAFWEYEDPMQRKLQETQFLKNLVMLGGVVAIAASAGRK</sequence>
<dbReference type="InterPro" id="IPR032808">
    <property type="entry name" value="DoxX"/>
</dbReference>
<evidence type="ECO:0000256" key="1">
    <source>
        <dbReference type="ARBA" id="ARBA00004141"/>
    </source>
</evidence>
<dbReference type="RefSeq" id="WP_009679336.1">
    <property type="nucleotide sequence ID" value="NZ_AEUD01000008.1"/>
</dbReference>
<dbReference type="Pfam" id="PF07681">
    <property type="entry name" value="DoxX"/>
    <property type="match status" value="1"/>
</dbReference>
<dbReference type="AlphaFoldDB" id="F1YJN4"/>
<name>F1YJN4_9ACTN</name>
<dbReference type="OrthoDB" id="329282at2"/>
<comment type="caution">
    <text evidence="5">The sequence shown here is derived from an EMBL/GenBank/DDBJ whole genome shotgun (WGS) entry which is preliminary data.</text>
</comment>
<dbReference type="GO" id="GO:0016020">
    <property type="term" value="C:membrane"/>
    <property type="evidence" value="ECO:0007669"/>
    <property type="project" value="UniProtKB-SubCell"/>
</dbReference>
<dbReference type="STRING" id="644548.SCNU_10561"/>
<keyword evidence="3" id="KW-1133">Transmembrane helix</keyword>
<evidence type="ECO:0000256" key="4">
    <source>
        <dbReference type="ARBA" id="ARBA00023136"/>
    </source>
</evidence>
<evidence type="ECO:0000313" key="5">
    <source>
        <dbReference type="EMBL" id="EGD54966.1"/>
    </source>
</evidence>
<organism evidence="5 6">
    <name type="scientific">Gordonia neofelifaecis NRRL B-59395</name>
    <dbReference type="NCBI Taxonomy" id="644548"/>
    <lineage>
        <taxon>Bacteria</taxon>
        <taxon>Bacillati</taxon>
        <taxon>Actinomycetota</taxon>
        <taxon>Actinomycetes</taxon>
        <taxon>Mycobacteriales</taxon>
        <taxon>Gordoniaceae</taxon>
        <taxon>Gordonia</taxon>
    </lineage>
</organism>
<comment type="subcellular location">
    <subcellularLocation>
        <location evidence="1">Membrane</location>
        <topology evidence="1">Multi-pass membrane protein</topology>
    </subcellularLocation>
</comment>
<evidence type="ECO:0000313" key="6">
    <source>
        <dbReference type="Proteomes" id="UP000035065"/>
    </source>
</evidence>
<keyword evidence="4" id="KW-0472">Membrane</keyword>
<gene>
    <name evidence="5" type="ORF">SCNU_10561</name>
</gene>
<dbReference type="Proteomes" id="UP000035065">
    <property type="component" value="Unassembled WGS sequence"/>
</dbReference>
<keyword evidence="2" id="KW-0812">Transmembrane</keyword>
<evidence type="ECO:0000256" key="2">
    <source>
        <dbReference type="ARBA" id="ARBA00022692"/>
    </source>
</evidence>
<dbReference type="eggNOG" id="COG2259">
    <property type="taxonomic scope" value="Bacteria"/>
</dbReference>
<keyword evidence="6" id="KW-1185">Reference proteome</keyword>
<evidence type="ECO:0000256" key="3">
    <source>
        <dbReference type="ARBA" id="ARBA00022989"/>
    </source>
</evidence>
<dbReference type="EMBL" id="AEUD01000008">
    <property type="protein sequence ID" value="EGD54966.1"/>
    <property type="molecule type" value="Genomic_DNA"/>
</dbReference>
<reference evidence="5 6" key="1">
    <citation type="journal article" date="2011" name="J. Bacteriol.">
        <title>Draft Genome Sequence of Gordonia neofelifaecis NRRL B-59395, a Cholesterol-Degrading Actinomycete.</title>
        <authorList>
            <person name="Ge F."/>
            <person name="Li W."/>
            <person name="Chen G."/>
            <person name="Liu Y."/>
            <person name="Zhang G."/>
            <person name="Yong B."/>
            <person name="Wang Q."/>
            <person name="Wang N."/>
            <person name="Huang Z."/>
            <person name="Li W."/>
            <person name="Wang J."/>
            <person name="Wu C."/>
            <person name="Xie Q."/>
            <person name="Liu G."/>
        </authorList>
    </citation>
    <scope>NUCLEOTIDE SEQUENCE [LARGE SCALE GENOMIC DNA]</scope>
    <source>
        <strain evidence="5 6">NRRL B-59395</strain>
    </source>
</reference>
<accession>F1YJN4</accession>